<dbReference type="EMBL" id="JAEHFY010000009">
    <property type="protein sequence ID" value="MBK0382785.1"/>
    <property type="molecule type" value="Genomic_DNA"/>
</dbReference>
<sequence>MKKDIETHLDIKLMVDSFYDKATADKLLGPVFNDIAKVDWDHHLPIMYSFWEATLLSKAVYKGNPMDTHFKLNQKIKLTQEMFNKWKTLFIETIEENFVGKTANDAKQRAVSIADLMFYKINN</sequence>
<accession>A0ABS1BIU9</accession>
<dbReference type="InterPro" id="IPR009050">
    <property type="entry name" value="Globin-like_sf"/>
</dbReference>
<comment type="caution">
    <text evidence="1">The sequence shown here is derived from an EMBL/GenBank/DDBJ whole genome shotgun (WGS) entry which is preliminary data.</text>
</comment>
<dbReference type="Gene3D" id="1.10.490.10">
    <property type="entry name" value="Globins"/>
    <property type="match status" value="1"/>
</dbReference>
<reference evidence="1 2" key="1">
    <citation type="submission" date="2020-12" db="EMBL/GenBank/DDBJ databases">
        <title>Bacterial novel species Pedobacter sp. SD-b isolated from soil.</title>
        <authorList>
            <person name="Jung H.-Y."/>
        </authorList>
    </citation>
    <scope>NUCLEOTIDE SEQUENCE [LARGE SCALE GENOMIC DNA]</scope>
    <source>
        <strain evidence="1 2">SD-b</strain>
    </source>
</reference>
<evidence type="ECO:0000313" key="2">
    <source>
        <dbReference type="Proteomes" id="UP000660024"/>
    </source>
</evidence>
<keyword evidence="2" id="KW-1185">Reference proteome</keyword>
<dbReference type="Proteomes" id="UP000660024">
    <property type="component" value="Unassembled WGS sequence"/>
</dbReference>
<dbReference type="SUPFAM" id="SSF46458">
    <property type="entry name" value="Globin-like"/>
    <property type="match status" value="1"/>
</dbReference>
<proteinExistence type="predicted"/>
<organism evidence="1 2">
    <name type="scientific">Pedobacter segetis</name>
    <dbReference type="NCBI Taxonomy" id="2793069"/>
    <lineage>
        <taxon>Bacteria</taxon>
        <taxon>Pseudomonadati</taxon>
        <taxon>Bacteroidota</taxon>
        <taxon>Sphingobacteriia</taxon>
        <taxon>Sphingobacteriales</taxon>
        <taxon>Sphingobacteriaceae</taxon>
        <taxon>Pedobacter</taxon>
    </lineage>
</organism>
<name>A0ABS1BIU9_9SPHI</name>
<dbReference type="RefSeq" id="WP_200585569.1">
    <property type="nucleotide sequence ID" value="NZ_JAEHFY010000009.1"/>
</dbReference>
<gene>
    <name evidence="1" type="ORF">I5M32_07415</name>
</gene>
<dbReference type="InterPro" id="IPR012292">
    <property type="entry name" value="Globin/Proto"/>
</dbReference>
<dbReference type="CDD" id="cd08916">
    <property type="entry name" value="TrHb3_P"/>
    <property type="match status" value="1"/>
</dbReference>
<evidence type="ECO:0000313" key="1">
    <source>
        <dbReference type="EMBL" id="MBK0382785.1"/>
    </source>
</evidence>
<protein>
    <submittedName>
        <fullName evidence="1">Group III truncated hemoglobin</fullName>
    </submittedName>
</protein>